<keyword evidence="2" id="KW-1185">Reference proteome</keyword>
<reference evidence="1 2" key="1">
    <citation type="submission" date="2020-02" db="EMBL/GenBank/DDBJ databases">
        <title>A chromosome-scale genome assembly of the black bullhead catfish (Ameiurus melas).</title>
        <authorList>
            <person name="Wen M."/>
            <person name="Zham M."/>
            <person name="Cabau C."/>
            <person name="Klopp C."/>
            <person name="Donnadieu C."/>
            <person name="Roques C."/>
            <person name="Bouchez O."/>
            <person name="Lampietro C."/>
            <person name="Jouanno E."/>
            <person name="Herpin A."/>
            <person name="Louis A."/>
            <person name="Berthelot C."/>
            <person name="Parey E."/>
            <person name="Roest-Crollius H."/>
            <person name="Braasch I."/>
            <person name="Postlethwait J."/>
            <person name="Robinson-Rechavi M."/>
            <person name="Echchiki A."/>
            <person name="Begum T."/>
            <person name="Montfort J."/>
            <person name="Schartl M."/>
            <person name="Bobe J."/>
            <person name="Guiguen Y."/>
        </authorList>
    </citation>
    <scope>NUCLEOTIDE SEQUENCE [LARGE SCALE GENOMIC DNA]</scope>
    <source>
        <strain evidence="1">M_S1</strain>
        <tissue evidence="1">Blood</tissue>
    </source>
</reference>
<dbReference type="Proteomes" id="UP000593565">
    <property type="component" value="Unassembled WGS sequence"/>
</dbReference>
<proteinExistence type="predicted"/>
<gene>
    <name evidence="1" type="ORF">AMELA_G00184670</name>
</gene>
<dbReference type="EMBL" id="JAAGNN010000015">
    <property type="protein sequence ID" value="KAF4079991.1"/>
    <property type="molecule type" value="Genomic_DNA"/>
</dbReference>
<protein>
    <submittedName>
        <fullName evidence="1">Uncharacterized protein</fullName>
    </submittedName>
</protein>
<accession>A0A7J6ADU6</accession>
<dbReference type="AlphaFoldDB" id="A0A7J6ADU6"/>
<evidence type="ECO:0000313" key="1">
    <source>
        <dbReference type="EMBL" id="KAF4079991.1"/>
    </source>
</evidence>
<name>A0A7J6ADU6_AMEME</name>
<organism evidence="1 2">
    <name type="scientific">Ameiurus melas</name>
    <name type="common">Black bullhead</name>
    <name type="synonym">Silurus melas</name>
    <dbReference type="NCBI Taxonomy" id="219545"/>
    <lineage>
        <taxon>Eukaryota</taxon>
        <taxon>Metazoa</taxon>
        <taxon>Chordata</taxon>
        <taxon>Craniata</taxon>
        <taxon>Vertebrata</taxon>
        <taxon>Euteleostomi</taxon>
        <taxon>Actinopterygii</taxon>
        <taxon>Neopterygii</taxon>
        <taxon>Teleostei</taxon>
        <taxon>Ostariophysi</taxon>
        <taxon>Siluriformes</taxon>
        <taxon>Ictaluridae</taxon>
        <taxon>Ameiurus</taxon>
    </lineage>
</organism>
<evidence type="ECO:0000313" key="2">
    <source>
        <dbReference type="Proteomes" id="UP000593565"/>
    </source>
</evidence>
<sequence>MWKTAPRHFLTETYKQSALKHPPQLVQVASLADDLNQVSLVQVLIEHPQESLSLHCYSGRTVTIKLILFKWTSASIPLVTSPRARGVESGVSVSSGPFGPRIKWISMKQALIHSRSSDELEWGKENCIQIKRIREVAELFEDLKNRVSQFNTHISETSSPSDYTSARTQKFIVQ</sequence>
<comment type="caution">
    <text evidence="1">The sequence shown here is derived from an EMBL/GenBank/DDBJ whole genome shotgun (WGS) entry which is preliminary data.</text>
</comment>